<dbReference type="Gene3D" id="1.10.10.350">
    <property type="match status" value="1"/>
</dbReference>
<protein>
    <recommendedName>
        <fullName evidence="8">Glutamate--tRNA ligase</fullName>
        <ecNumber evidence="8">6.1.1.17</ecNumber>
    </recommendedName>
    <alternativeName>
        <fullName evidence="8">Glutamyl-tRNA synthetase</fullName>
        <shortName evidence="8">GluRS</shortName>
    </alternativeName>
</protein>
<dbReference type="eggNOG" id="COG0008">
    <property type="taxonomic scope" value="Bacteria"/>
</dbReference>
<feature type="binding site" evidence="8">
    <location>
        <position position="310"/>
    </location>
    <ligand>
        <name>ATP</name>
        <dbReference type="ChEBI" id="CHEBI:30616"/>
    </ligand>
</feature>
<evidence type="ECO:0000256" key="6">
    <source>
        <dbReference type="ARBA" id="ARBA00022917"/>
    </source>
</evidence>
<reference evidence="11 12" key="1">
    <citation type="journal article" date="2012" name="J. Bacteriol.">
        <title>Complete genome sequence of the broad-host-range strain Sinorhizobium fredii USDA257.</title>
        <authorList>
            <person name="Schuldes J."/>
            <person name="Rodriguez Orbegoso M."/>
            <person name="Schmeisser C."/>
            <person name="Krishnan H.B."/>
            <person name="Daniel R."/>
            <person name="Streit W.R."/>
        </authorList>
    </citation>
    <scope>NUCLEOTIDE SEQUENCE [LARGE SCALE GENOMIC DNA]</scope>
    <source>
        <strain evidence="11 12">USDA 257</strain>
    </source>
</reference>
<comment type="similarity">
    <text evidence="1 8">Belongs to the class-I aminoacyl-tRNA synthetase family. Glutamate--tRNA ligase type 1 subfamily.</text>
</comment>
<gene>
    <name evidence="8 11" type="primary">gltX</name>
    <name evidence="11" type="ORF">USDA257_c53750</name>
</gene>
<dbReference type="Pfam" id="PF00749">
    <property type="entry name" value="tRNA-synt_1c"/>
    <property type="match status" value="1"/>
</dbReference>
<dbReference type="InterPro" id="IPR000924">
    <property type="entry name" value="Glu/Gln-tRNA-synth"/>
</dbReference>
<dbReference type="PANTHER" id="PTHR43311:SF2">
    <property type="entry name" value="GLUTAMATE--TRNA LIGASE, MITOCHONDRIAL-RELATED"/>
    <property type="match status" value="1"/>
</dbReference>
<dbReference type="InterPro" id="IPR001412">
    <property type="entry name" value="aa-tRNA-synth_I_CS"/>
</dbReference>
<keyword evidence="7 8" id="KW-0030">Aminoacyl-tRNA synthetase</keyword>
<evidence type="ECO:0000256" key="8">
    <source>
        <dbReference type="HAMAP-Rule" id="MF_00022"/>
    </source>
</evidence>
<dbReference type="HOGENOM" id="CLU_015768_6_3_5"/>
<dbReference type="InterPro" id="IPR014729">
    <property type="entry name" value="Rossmann-like_a/b/a_fold"/>
</dbReference>
<evidence type="ECO:0000256" key="2">
    <source>
        <dbReference type="ARBA" id="ARBA00022490"/>
    </source>
</evidence>
<dbReference type="InterPro" id="IPR033910">
    <property type="entry name" value="GluRS_core"/>
</dbReference>
<keyword evidence="6 8" id="KW-0648">Protein biosynthesis</keyword>
<dbReference type="STRING" id="1185652.USDA257_c53750"/>
<dbReference type="HAMAP" id="MF_00022">
    <property type="entry name" value="Glu_tRNA_synth_type1"/>
    <property type="match status" value="1"/>
</dbReference>
<dbReference type="CDD" id="cd00808">
    <property type="entry name" value="GluRS_core"/>
    <property type="match status" value="1"/>
</dbReference>
<dbReference type="EMBL" id="CP003563">
    <property type="protein sequence ID" value="AFL53898.1"/>
    <property type="molecule type" value="Genomic_DNA"/>
</dbReference>
<feature type="domain" description="Aminoacyl-tRNA synthetase class I anticodon-binding" evidence="10">
    <location>
        <begin position="390"/>
        <end position="527"/>
    </location>
</feature>
<comment type="catalytic activity">
    <reaction evidence="8">
        <text>tRNA(Glu) + L-glutamate + ATP = L-glutamyl-tRNA(Glu) + AMP + diphosphate</text>
        <dbReference type="Rhea" id="RHEA:23540"/>
        <dbReference type="Rhea" id="RHEA-COMP:9663"/>
        <dbReference type="Rhea" id="RHEA-COMP:9680"/>
        <dbReference type="ChEBI" id="CHEBI:29985"/>
        <dbReference type="ChEBI" id="CHEBI:30616"/>
        <dbReference type="ChEBI" id="CHEBI:33019"/>
        <dbReference type="ChEBI" id="CHEBI:78442"/>
        <dbReference type="ChEBI" id="CHEBI:78520"/>
        <dbReference type="ChEBI" id="CHEBI:456215"/>
        <dbReference type="EC" id="6.1.1.17"/>
    </reaction>
</comment>
<keyword evidence="3 8" id="KW-0436">Ligase</keyword>
<dbReference type="AlphaFoldDB" id="I3XDE2"/>
<evidence type="ECO:0000256" key="5">
    <source>
        <dbReference type="ARBA" id="ARBA00022840"/>
    </source>
</evidence>
<evidence type="ECO:0000256" key="4">
    <source>
        <dbReference type="ARBA" id="ARBA00022741"/>
    </source>
</evidence>
<dbReference type="GO" id="GO:0008270">
    <property type="term" value="F:zinc ion binding"/>
    <property type="evidence" value="ECO:0007669"/>
    <property type="project" value="InterPro"/>
</dbReference>
<evidence type="ECO:0000313" key="11">
    <source>
        <dbReference type="EMBL" id="AFL53898.1"/>
    </source>
</evidence>
<comment type="subcellular location">
    <subcellularLocation>
        <location evidence="8">Cytoplasm</location>
    </subcellularLocation>
</comment>
<dbReference type="GO" id="GO:0004818">
    <property type="term" value="F:glutamate-tRNA ligase activity"/>
    <property type="evidence" value="ECO:0007669"/>
    <property type="project" value="UniProtKB-UniRule"/>
</dbReference>
<dbReference type="Gene3D" id="3.40.50.620">
    <property type="entry name" value="HUPs"/>
    <property type="match status" value="1"/>
</dbReference>
<proteinExistence type="inferred from homology"/>
<evidence type="ECO:0000313" key="12">
    <source>
        <dbReference type="Proteomes" id="UP000006180"/>
    </source>
</evidence>
<dbReference type="EC" id="6.1.1.17" evidence="8"/>
<sequence>MTCEAFYGLTPADWNCPPIPLGGTLAGLPSHKIRARQPVGIRQGLKSTSRRAKTMADSAVRVRIAPSPTGEPHVGTAYIALFNYLFAKKHGGEFILRIEDTDATRSTPEFEKKVLDALKWCGLEWSEGPDIGGPHGPYRQSDRKDMYRPYVEKIVENGHGFRCFCTPERLEQMREAQRAAGKPPKYDGLCLSLSAEEVTSRIAAGEPHVVRMKIPAEGSCKFHDGVYGDVEIPWEAVDMQVLLKADGMPTYHMANVVDDHLMKITHVARGEEWLASVPKHILIYQYLGLEPPKFMHLSLMRNADKSKLSKRKNPTSISYYTALGYLPEALMNFLGLFFIQIAEGEELLTIDELADKFDPENLSKAGAIFDIQKLDWLNARWIREKLSEDEFAARVFAWASENDRLKEGLKLSQSRISKLGELPDLAAFLFKSDLGLQPSAFAGVKASPEEMLEVLNTVQPDLEKILEWNKESIEAELRASAERMGKKLKAVVAPLFVAVSGSQRSLPLFDSMELLGRAVVRQRLKVAAQVVASMVGSGK</sequence>
<dbReference type="FunFam" id="3.40.50.620:FF:000045">
    <property type="entry name" value="Glutamate--tRNA ligase, mitochondrial"/>
    <property type="match status" value="1"/>
</dbReference>
<organism evidence="11 12">
    <name type="scientific">Sinorhizobium fredii (strain USDA 257)</name>
    <dbReference type="NCBI Taxonomy" id="1185652"/>
    <lineage>
        <taxon>Bacteria</taxon>
        <taxon>Pseudomonadati</taxon>
        <taxon>Pseudomonadota</taxon>
        <taxon>Alphaproteobacteria</taxon>
        <taxon>Hyphomicrobiales</taxon>
        <taxon>Rhizobiaceae</taxon>
        <taxon>Sinorhizobium/Ensifer group</taxon>
        <taxon>Sinorhizobium</taxon>
    </lineage>
</organism>
<accession>I3XDE2</accession>
<dbReference type="InterPro" id="IPR004527">
    <property type="entry name" value="Glu-tRNA-ligase_bac/mito"/>
</dbReference>
<feature type="short sequence motif" description="'HIGH' region" evidence="8">
    <location>
        <begin position="66"/>
        <end position="76"/>
    </location>
</feature>
<dbReference type="PRINTS" id="PR00987">
    <property type="entry name" value="TRNASYNTHGLU"/>
</dbReference>
<keyword evidence="4 8" id="KW-0547">Nucleotide-binding</keyword>
<dbReference type="SUPFAM" id="SSF48163">
    <property type="entry name" value="An anticodon-binding domain of class I aminoacyl-tRNA synthetases"/>
    <property type="match status" value="1"/>
</dbReference>
<comment type="subunit">
    <text evidence="8">Monomer.</text>
</comment>
<dbReference type="InterPro" id="IPR020751">
    <property type="entry name" value="aa-tRNA-synth_I_codon-bd_sub2"/>
</dbReference>
<evidence type="ECO:0000259" key="10">
    <source>
        <dbReference type="Pfam" id="PF19269"/>
    </source>
</evidence>
<keyword evidence="5 8" id="KW-0067">ATP-binding</keyword>
<dbReference type="InterPro" id="IPR008925">
    <property type="entry name" value="aa_tRNA-synth_I_cd-bd_sf"/>
</dbReference>
<dbReference type="KEGG" id="sfd:USDA257_c53750"/>
<dbReference type="InterPro" id="IPR049940">
    <property type="entry name" value="GluQ/Sye"/>
</dbReference>
<evidence type="ECO:0000256" key="7">
    <source>
        <dbReference type="ARBA" id="ARBA00023146"/>
    </source>
</evidence>
<comment type="caution">
    <text evidence="8">Lacks conserved residue(s) required for the propagation of feature annotation.</text>
</comment>
<dbReference type="InterPro" id="IPR020058">
    <property type="entry name" value="Glu/Gln-tRNA-synth_Ib_cat-dom"/>
</dbReference>
<dbReference type="PROSITE" id="PS00178">
    <property type="entry name" value="AA_TRNA_LIGASE_I"/>
    <property type="match status" value="1"/>
</dbReference>
<dbReference type="GO" id="GO:0005524">
    <property type="term" value="F:ATP binding"/>
    <property type="evidence" value="ECO:0007669"/>
    <property type="project" value="UniProtKB-UniRule"/>
</dbReference>
<dbReference type="GO" id="GO:0000049">
    <property type="term" value="F:tRNA binding"/>
    <property type="evidence" value="ECO:0007669"/>
    <property type="project" value="InterPro"/>
</dbReference>
<dbReference type="GO" id="GO:0006424">
    <property type="term" value="P:glutamyl-tRNA aminoacylation"/>
    <property type="evidence" value="ECO:0007669"/>
    <property type="project" value="UniProtKB-UniRule"/>
</dbReference>
<dbReference type="Pfam" id="PF19269">
    <property type="entry name" value="Anticodon_2"/>
    <property type="match status" value="1"/>
</dbReference>
<name>I3XDE2_SINF2</name>
<evidence type="ECO:0000256" key="3">
    <source>
        <dbReference type="ARBA" id="ARBA00022598"/>
    </source>
</evidence>
<dbReference type="InterPro" id="IPR045462">
    <property type="entry name" value="aa-tRNA-synth_I_cd-bd"/>
</dbReference>
<comment type="function">
    <text evidence="8">Catalyzes the attachment of glutamate to tRNA(Glu) in a two-step reaction: glutamate is first activated by ATP to form Glu-AMP and then transferred to the acceptor end of tRNA(Glu).</text>
</comment>
<dbReference type="SUPFAM" id="SSF52374">
    <property type="entry name" value="Nucleotidylyl transferase"/>
    <property type="match status" value="1"/>
</dbReference>
<keyword evidence="2 8" id="KW-0963">Cytoplasm</keyword>
<dbReference type="Proteomes" id="UP000006180">
    <property type="component" value="Chromosome"/>
</dbReference>
<evidence type="ECO:0000259" key="9">
    <source>
        <dbReference type="Pfam" id="PF00749"/>
    </source>
</evidence>
<dbReference type="NCBIfam" id="TIGR00464">
    <property type="entry name" value="gltX_bact"/>
    <property type="match status" value="1"/>
</dbReference>
<dbReference type="PANTHER" id="PTHR43311">
    <property type="entry name" value="GLUTAMATE--TRNA LIGASE"/>
    <property type="match status" value="1"/>
</dbReference>
<feature type="domain" description="Glutamyl/glutaminyl-tRNA synthetase class Ib catalytic" evidence="9">
    <location>
        <begin position="60"/>
        <end position="376"/>
    </location>
</feature>
<dbReference type="GO" id="GO:0005829">
    <property type="term" value="C:cytosol"/>
    <property type="evidence" value="ECO:0007669"/>
    <property type="project" value="TreeGrafter"/>
</dbReference>
<evidence type="ECO:0000256" key="1">
    <source>
        <dbReference type="ARBA" id="ARBA00007894"/>
    </source>
</evidence>
<dbReference type="PATRIC" id="fig|1185652.3.peg.5580"/>
<feature type="short sequence motif" description="'KMSKS' region" evidence="8">
    <location>
        <begin position="307"/>
        <end position="311"/>
    </location>
</feature>